<organism evidence="2 3">
    <name type="scientific">Steinernema carpocapsae</name>
    <name type="common">Entomopathogenic nematode</name>
    <dbReference type="NCBI Taxonomy" id="34508"/>
    <lineage>
        <taxon>Eukaryota</taxon>
        <taxon>Metazoa</taxon>
        <taxon>Ecdysozoa</taxon>
        <taxon>Nematoda</taxon>
        <taxon>Chromadorea</taxon>
        <taxon>Rhabditida</taxon>
        <taxon>Tylenchina</taxon>
        <taxon>Panagrolaimomorpha</taxon>
        <taxon>Strongyloidoidea</taxon>
        <taxon>Steinernematidae</taxon>
        <taxon>Steinernema</taxon>
    </lineage>
</organism>
<reference evidence="2 3" key="1">
    <citation type="journal article" date="2015" name="Genome Biol.">
        <title>Comparative genomics of Steinernema reveals deeply conserved gene regulatory networks.</title>
        <authorList>
            <person name="Dillman A.R."/>
            <person name="Macchietto M."/>
            <person name="Porter C.F."/>
            <person name="Rogers A."/>
            <person name="Williams B."/>
            <person name="Antoshechkin I."/>
            <person name="Lee M.M."/>
            <person name="Goodwin Z."/>
            <person name="Lu X."/>
            <person name="Lewis E.E."/>
            <person name="Goodrich-Blair H."/>
            <person name="Stock S.P."/>
            <person name="Adams B.J."/>
            <person name="Sternberg P.W."/>
            <person name="Mortazavi A."/>
        </authorList>
    </citation>
    <scope>NUCLEOTIDE SEQUENCE [LARGE SCALE GENOMIC DNA]</scope>
    <source>
        <strain evidence="2 3">ALL</strain>
    </source>
</reference>
<gene>
    <name evidence="2" type="ORF">L596_006357</name>
</gene>
<feature type="chain" id="PRO_5020521311" evidence="1">
    <location>
        <begin position="25"/>
        <end position="266"/>
    </location>
</feature>
<evidence type="ECO:0000313" key="2">
    <source>
        <dbReference type="EMBL" id="TMS39901.1"/>
    </source>
</evidence>
<accession>A0A4U8V1X5</accession>
<dbReference type="OrthoDB" id="5877751at2759"/>
<keyword evidence="1" id="KW-0732">Signal</keyword>
<protein>
    <submittedName>
        <fullName evidence="2">Uncharacterized protein</fullName>
    </submittedName>
</protein>
<dbReference type="EMBL" id="CM016762">
    <property type="protein sequence ID" value="TMS39901.1"/>
    <property type="molecule type" value="Genomic_DNA"/>
</dbReference>
<feature type="signal peptide" evidence="1">
    <location>
        <begin position="1"/>
        <end position="24"/>
    </location>
</feature>
<dbReference type="Proteomes" id="UP000298663">
    <property type="component" value="Chromosome X"/>
</dbReference>
<sequence length="266" mass="30520">MHKLLRAAVVVALVVVVSVRETESSQRVVDHYERKLNKLQKKINAGKPVIINGKIKRYKCVEEYVAVDEYGNVAEPGSELKSTALYSKPLNVTATTFAPKKALIHKDSKKLSIQHLPSKDSVGVTTLSSRSAHQKVMSILEKSAEQVEKISSSVEDDDDRVGGKRRKESIGRRFGMNRLASRSDEEEQYDEQYDDDYYVEERPILRRGRARGIPYRRRGAPYYMPFERRMPMRRAYAGNFIDEVRNYTEKRNIKESYGSHMLLTSA</sequence>
<keyword evidence="3" id="KW-1185">Reference proteome</keyword>
<evidence type="ECO:0000256" key="1">
    <source>
        <dbReference type="SAM" id="SignalP"/>
    </source>
</evidence>
<reference evidence="2 3" key="2">
    <citation type="journal article" date="2019" name="G3 (Bethesda)">
        <title>Hybrid Assembly of the Genome of the Entomopathogenic Nematode Steinernema carpocapsae Identifies the X-Chromosome.</title>
        <authorList>
            <person name="Serra L."/>
            <person name="Macchietto M."/>
            <person name="Macias-Munoz A."/>
            <person name="McGill C.J."/>
            <person name="Rodriguez I.M."/>
            <person name="Rodriguez B."/>
            <person name="Murad R."/>
            <person name="Mortazavi A."/>
        </authorList>
    </citation>
    <scope>NUCLEOTIDE SEQUENCE [LARGE SCALE GENOMIC DNA]</scope>
    <source>
        <strain evidence="2 3">ALL</strain>
    </source>
</reference>
<dbReference type="AlphaFoldDB" id="A0A4U8V1X5"/>
<proteinExistence type="predicted"/>
<evidence type="ECO:0000313" key="3">
    <source>
        <dbReference type="Proteomes" id="UP000298663"/>
    </source>
</evidence>
<name>A0A4U8V1X5_STECR</name>